<dbReference type="GO" id="GO:0019843">
    <property type="term" value="F:rRNA binding"/>
    <property type="evidence" value="ECO:0007669"/>
    <property type="project" value="UniProtKB-UniRule"/>
</dbReference>
<comment type="similarity">
    <text evidence="1 4 5">Belongs to the universal ribosomal protein uL15 family.</text>
</comment>
<dbReference type="PROSITE" id="PS00475">
    <property type="entry name" value="RIBOSOMAL_L15"/>
    <property type="match status" value="1"/>
</dbReference>
<evidence type="ECO:0000256" key="3">
    <source>
        <dbReference type="ARBA" id="ARBA00023274"/>
    </source>
</evidence>
<name>A0A2Z4AEI4_9BACT</name>
<evidence type="ECO:0000256" key="1">
    <source>
        <dbReference type="ARBA" id="ARBA00007320"/>
    </source>
</evidence>
<dbReference type="InterPro" id="IPR036227">
    <property type="entry name" value="Ribosomal_uL15/eL18_sf"/>
</dbReference>
<reference evidence="8 9" key="1">
    <citation type="submission" date="2018-06" db="EMBL/GenBank/DDBJ databases">
        <title>Draft Genome Sequence of a Novel Marine Bacterium Related to the Verrucomicrobia.</title>
        <authorList>
            <person name="Vosseberg J."/>
            <person name="Martijn J."/>
            <person name="Ettema T.J.G."/>
        </authorList>
    </citation>
    <scope>NUCLEOTIDE SEQUENCE [LARGE SCALE GENOMIC DNA]</scope>
    <source>
        <strain evidence="8">TARA_B100001123</strain>
    </source>
</reference>
<dbReference type="InterPro" id="IPR005749">
    <property type="entry name" value="Ribosomal_uL15_bac-type"/>
</dbReference>
<dbReference type="EMBL" id="CP029803">
    <property type="protein sequence ID" value="AWT59378.1"/>
    <property type="molecule type" value="Genomic_DNA"/>
</dbReference>
<evidence type="ECO:0000256" key="2">
    <source>
        <dbReference type="ARBA" id="ARBA00022980"/>
    </source>
</evidence>
<dbReference type="SUPFAM" id="SSF52080">
    <property type="entry name" value="Ribosomal proteins L15p and L18e"/>
    <property type="match status" value="1"/>
</dbReference>
<organism evidence="8 9">
    <name type="scientific">Candidatus Moanibacter tarae</name>
    <dbReference type="NCBI Taxonomy" id="2200854"/>
    <lineage>
        <taxon>Bacteria</taxon>
        <taxon>Pseudomonadati</taxon>
        <taxon>Verrucomicrobiota</taxon>
        <taxon>Opitutia</taxon>
        <taxon>Puniceicoccales</taxon>
        <taxon>Puniceicoccales incertae sedis</taxon>
        <taxon>Candidatus Moanibacter</taxon>
    </lineage>
</organism>
<evidence type="ECO:0000256" key="4">
    <source>
        <dbReference type="HAMAP-Rule" id="MF_01341"/>
    </source>
</evidence>
<dbReference type="AlphaFoldDB" id="A0A2Z4AEI4"/>
<feature type="compositionally biased region" description="Basic and acidic residues" evidence="6">
    <location>
        <begin position="1"/>
        <end position="13"/>
    </location>
</feature>
<keyword evidence="4" id="KW-0694">RNA-binding</keyword>
<dbReference type="PANTHER" id="PTHR12934">
    <property type="entry name" value="50S RIBOSOMAL PROTEIN L15"/>
    <property type="match status" value="1"/>
</dbReference>
<evidence type="ECO:0000313" key="8">
    <source>
        <dbReference type="EMBL" id="AWT59378.1"/>
    </source>
</evidence>
<dbReference type="InterPro" id="IPR030878">
    <property type="entry name" value="Ribosomal_uL15"/>
</dbReference>
<dbReference type="HAMAP" id="MF_01341">
    <property type="entry name" value="Ribosomal_uL15"/>
    <property type="match status" value="1"/>
</dbReference>
<comment type="subunit">
    <text evidence="4">Part of the 50S ribosomal subunit.</text>
</comment>
<gene>
    <name evidence="4 8" type="primary">rplO</name>
    <name evidence="8" type="ORF">DF168_00565</name>
</gene>
<feature type="domain" description="Large ribosomal subunit protein uL15/eL18" evidence="7">
    <location>
        <begin position="78"/>
        <end position="145"/>
    </location>
</feature>
<evidence type="ECO:0000256" key="5">
    <source>
        <dbReference type="RuleBase" id="RU003888"/>
    </source>
</evidence>
<protein>
    <recommendedName>
        <fullName evidence="4">Large ribosomal subunit protein uL15</fullName>
    </recommendedName>
</protein>
<keyword evidence="3 4" id="KW-0687">Ribonucleoprotein</keyword>
<keyword evidence="2 4" id="KW-0689">Ribosomal protein</keyword>
<dbReference type="Pfam" id="PF00828">
    <property type="entry name" value="Ribosomal_L27A"/>
    <property type="match status" value="1"/>
</dbReference>
<keyword evidence="4" id="KW-0699">rRNA-binding</keyword>
<proteinExistence type="inferred from homology"/>
<comment type="function">
    <text evidence="4">Binds to the 23S rRNA.</text>
</comment>
<feature type="region of interest" description="Disordered" evidence="6">
    <location>
        <begin position="1"/>
        <end position="53"/>
    </location>
</feature>
<feature type="compositionally biased region" description="Basic residues" evidence="6">
    <location>
        <begin position="14"/>
        <end position="38"/>
    </location>
</feature>
<dbReference type="NCBIfam" id="TIGR01071">
    <property type="entry name" value="rplO_bact"/>
    <property type="match status" value="1"/>
</dbReference>
<dbReference type="InterPro" id="IPR001196">
    <property type="entry name" value="Ribosomal_uL15_CS"/>
</dbReference>
<dbReference type="GO" id="GO:0006412">
    <property type="term" value="P:translation"/>
    <property type="evidence" value="ECO:0007669"/>
    <property type="project" value="UniProtKB-UniRule"/>
</dbReference>
<dbReference type="GO" id="GO:0022625">
    <property type="term" value="C:cytosolic large ribosomal subunit"/>
    <property type="evidence" value="ECO:0007669"/>
    <property type="project" value="TreeGrafter"/>
</dbReference>
<evidence type="ECO:0000259" key="7">
    <source>
        <dbReference type="Pfam" id="PF00828"/>
    </source>
</evidence>
<dbReference type="InterPro" id="IPR021131">
    <property type="entry name" value="Ribosomal_uL15/eL18"/>
</dbReference>
<evidence type="ECO:0000313" key="9">
    <source>
        <dbReference type="Proteomes" id="UP000247465"/>
    </source>
</evidence>
<dbReference type="Gene3D" id="3.100.10.10">
    <property type="match status" value="1"/>
</dbReference>
<evidence type="ECO:0000256" key="6">
    <source>
        <dbReference type="SAM" id="MobiDB-lite"/>
    </source>
</evidence>
<dbReference type="Proteomes" id="UP000247465">
    <property type="component" value="Chromosome"/>
</dbReference>
<accession>A0A2Z4AEI4</accession>
<sequence length="160" mass="17395">MRLDQLPRISGDRRGRKRLGRGRGSGHGKTSGRGHKGQNSRAGRSVRPGFESGHVPLYRRLPQRGFNNANFKVEYAVVNVGCLSKINRVKNIDRDTLIKAGLIRKNAKLVKILGYGEVDRAFNVKADQFSGSATEKIKAAGGKVVELGKAPDSAEESVGE</sequence>
<dbReference type="KEGG" id="mtar:DF168_00565"/>
<dbReference type="GO" id="GO:0003735">
    <property type="term" value="F:structural constituent of ribosome"/>
    <property type="evidence" value="ECO:0007669"/>
    <property type="project" value="InterPro"/>
</dbReference>
<dbReference type="PANTHER" id="PTHR12934:SF11">
    <property type="entry name" value="LARGE RIBOSOMAL SUBUNIT PROTEIN UL15M"/>
    <property type="match status" value="1"/>
</dbReference>